<sequence>MAGLNGDPFLGIDDNIEKLQYNNNSKEAIDKEGLVVGIGEDSSNNKNNNQGGEKDMAGNSIHRSGSRPQLDLSKAEIQGNSEERDPTILLPNQTDDISHLALDIGGSLIKLVYFSRHEDQSVDDKRKKIVEERLGISNGNRRNFPVLGGRLHFVKFETSKLNECLDFISSKQLHRGGIDSHHWNSEAPANENAVIKATGGGAYKFADLFKERLGVSIDKEDEMDCLVAGANFLLKAIRHEAFTHMEGHKEFVQIDHNDLFPYLLVNIGSGVSIIKVDGDGKFQRVSGTNVGGGTYWGLGRLLTKCNSFDELLELSQRGDNRTIDMLVGDIYGGMDYSKIGLSASTIASSFGKAISDKKELQDYRPEDISLSLLRMISYNIGQISYLNALRFGLKRIFFGGFFIRGHAYTMDTISFAVHFWSKGEAQAMFLRHEGFLGAVGAFMSYQKHGLDDLMVHHLVERFPMGAPYTGGKIHGPPLGDLNEKISWMEKFVLKGTEITAPVPMAPPGTTGLGGFEVPSSRGATLRSDASALNVGVLHLVPTLEVFPLLADPKMYEPNTIDLSDHKELEYWFTVLSGHLPDLVDKAVASEGGTDDAKRRGDAFARAFSAHLARLMEEPAAYGKLGLANLLELREECLREFQFLDAYRSIKQRENEASLAVLPDLLLELDHMDEETRLLTLIEGVLAANIFDWGSRACVDFYHKGTIIEIYRMSRNKMQRPWRVDDFDLFKERMLGSEGKKPRPHKRALLFVDNSGADIVLGMLPLARELLRRGTEVVLVANSLPALNDVTAMELPDIVAEAAKHCDILRRAAEAGGLLVDAMNNNSLDGSRGNSSSVPLMVVENGCGSPCIDLRQVSSELAAAAKHADLVILEGMGRALHTNFNARFKCEALKLAMVKNQRLAEKLIKGKIYDCVCRYEPAT</sequence>
<feature type="compositionally biased region" description="Polar residues" evidence="23">
    <location>
        <begin position="41"/>
        <end position="51"/>
    </location>
</feature>
<dbReference type="UniPathway" id="UPA00241">
    <property type="reaction ID" value="UER00352"/>
</dbReference>
<dbReference type="InterPro" id="IPR015844">
    <property type="entry name" value="PanK_long"/>
</dbReference>
<dbReference type="EMBL" id="CM017660">
    <property type="protein sequence ID" value="TYI53320.1"/>
    <property type="molecule type" value="Genomic_DNA"/>
</dbReference>
<dbReference type="PANTHER" id="PTHR12280:SF20">
    <property type="entry name" value="4'-PHOSPHOPANTETHEINE PHOSPHATASE"/>
    <property type="match status" value="1"/>
</dbReference>
<dbReference type="CDD" id="cd24123">
    <property type="entry name" value="ASKHA_NBD_PanK-II_Pank4"/>
    <property type="match status" value="1"/>
</dbReference>
<evidence type="ECO:0000256" key="13">
    <source>
        <dbReference type="ARBA" id="ARBA00022993"/>
    </source>
</evidence>
<dbReference type="Gene3D" id="3.30.420.40">
    <property type="match status" value="1"/>
</dbReference>
<evidence type="ECO:0000256" key="3">
    <source>
        <dbReference type="ARBA" id="ARBA00005225"/>
    </source>
</evidence>
<evidence type="ECO:0000256" key="21">
    <source>
        <dbReference type="ARBA" id="ARBA00068274"/>
    </source>
</evidence>
<comment type="similarity">
    <text evidence="22">Belongs to the type II pantothenate kinase family.</text>
</comment>
<evidence type="ECO:0000256" key="16">
    <source>
        <dbReference type="ARBA" id="ARBA00029319"/>
    </source>
</evidence>
<comment type="cofactor">
    <cofactor evidence="1">
        <name>Mn(2+)</name>
        <dbReference type="ChEBI" id="CHEBI:29035"/>
    </cofactor>
</comment>
<comment type="similarity">
    <text evidence="20">In the C-terminal section; belongs to the damage-control phosphatase family. Phosphopantetheine phosphatase II subfamily.</text>
</comment>
<evidence type="ECO:0000256" key="4">
    <source>
        <dbReference type="ARBA" id="ARBA00005538"/>
    </source>
</evidence>
<dbReference type="InterPro" id="IPR035073">
    <property type="entry name" value="At2g17340_3_helix_bundle"/>
</dbReference>
<dbReference type="AlphaFoldDB" id="A0A5D2SL05"/>
<dbReference type="Pfam" id="PF01937">
    <property type="entry name" value="ARMT1-like_dom"/>
    <property type="match status" value="1"/>
</dbReference>
<dbReference type="GO" id="GO:0046872">
    <property type="term" value="F:metal ion binding"/>
    <property type="evidence" value="ECO:0007669"/>
    <property type="project" value="UniProtKB-KW"/>
</dbReference>
<evidence type="ECO:0000313" key="25">
    <source>
        <dbReference type="EMBL" id="TYI53320.1"/>
    </source>
</evidence>
<dbReference type="Gene3D" id="3.30.420.510">
    <property type="match status" value="1"/>
</dbReference>
<keyword evidence="12 22" id="KW-0067">ATP-binding</keyword>
<comment type="catalytic activity">
    <reaction evidence="15">
        <text>(R)-4'-phosphopantetheine + H2O = (R)-pantetheine + phosphate</text>
        <dbReference type="Rhea" id="RHEA:68328"/>
        <dbReference type="ChEBI" id="CHEBI:15377"/>
        <dbReference type="ChEBI" id="CHEBI:16753"/>
        <dbReference type="ChEBI" id="CHEBI:43474"/>
        <dbReference type="ChEBI" id="CHEBI:61723"/>
    </reaction>
    <physiologicalReaction direction="left-to-right" evidence="15">
        <dbReference type="Rhea" id="RHEA:68329"/>
    </physiologicalReaction>
</comment>
<keyword evidence="9 22" id="KW-0547">Nucleotide-binding</keyword>
<evidence type="ECO:0000256" key="5">
    <source>
        <dbReference type="ARBA" id="ARBA00012102"/>
    </source>
</evidence>
<evidence type="ECO:0000256" key="19">
    <source>
        <dbReference type="ARBA" id="ARBA00058977"/>
    </source>
</evidence>
<dbReference type="FunFam" id="3.30.420.510:FF:000003">
    <property type="entry name" value="Pantothenate kinase 2"/>
    <property type="match status" value="1"/>
</dbReference>
<keyword evidence="6" id="KW-0533">Nickel</keyword>
<dbReference type="PANTHER" id="PTHR12280">
    <property type="entry name" value="PANTOTHENATE KINASE"/>
    <property type="match status" value="1"/>
</dbReference>
<feature type="region of interest" description="Disordered" evidence="23">
    <location>
        <begin position="39"/>
        <end position="70"/>
    </location>
</feature>
<dbReference type="Gene3D" id="1.20.1700.10">
    <property type="entry name" value="AF1104-like"/>
    <property type="match status" value="1"/>
</dbReference>
<dbReference type="EC" id="2.7.1.33" evidence="5 22"/>
<keyword evidence="8" id="KW-0479">Metal-binding</keyword>
<comment type="similarity">
    <text evidence="4">In the N-terminal section; belongs to the type II pantothenate kinase family.</text>
</comment>
<dbReference type="FunFam" id="3.30.420.40:FF:000273">
    <property type="entry name" value="Pantothenate kinase 2"/>
    <property type="match status" value="1"/>
</dbReference>
<keyword evidence="14" id="KW-0464">Manganese</keyword>
<feature type="domain" description="Damage-control phosphatase ARMT1-like metal-binding" evidence="24">
    <location>
        <begin position="597"/>
        <end position="906"/>
    </location>
</feature>
<gene>
    <name evidence="25" type="ORF">E1A91_D12G311000v1</name>
</gene>
<dbReference type="GO" id="GO:0004594">
    <property type="term" value="F:pantothenate kinase activity"/>
    <property type="evidence" value="ECO:0007669"/>
    <property type="project" value="UniProtKB-UniRule"/>
</dbReference>
<dbReference type="NCBIfam" id="TIGR00555">
    <property type="entry name" value="panK_eukar"/>
    <property type="match status" value="1"/>
</dbReference>
<evidence type="ECO:0000256" key="18">
    <source>
        <dbReference type="ARBA" id="ARBA00051980"/>
    </source>
</evidence>
<comment type="catalytic activity">
    <reaction evidence="18">
        <text>(R)-pantothenate + ATP = (R)-4'-phosphopantothenate + ADP + H(+)</text>
        <dbReference type="Rhea" id="RHEA:16373"/>
        <dbReference type="ChEBI" id="CHEBI:10986"/>
        <dbReference type="ChEBI" id="CHEBI:15378"/>
        <dbReference type="ChEBI" id="CHEBI:29032"/>
        <dbReference type="ChEBI" id="CHEBI:30616"/>
        <dbReference type="ChEBI" id="CHEBI:456216"/>
        <dbReference type="EC" id="2.7.1.33"/>
    </reaction>
    <physiologicalReaction direction="left-to-right" evidence="18">
        <dbReference type="Rhea" id="RHEA:16374"/>
    </physiologicalReaction>
</comment>
<dbReference type="InterPro" id="IPR043129">
    <property type="entry name" value="ATPase_NBD"/>
</dbReference>
<evidence type="ECO:0000256" key="1">
    <source>
        <dbReference type="ARBA" id="ARBA00001936"/>
    </source>
</evidence>
<dbReference type="GO" id="GO:0005634">
    <property type="term" value="C:nucleus"/>
    <property type="evidence" value="ECO:0007669"/>
    <property type="project" value="TreeGrafter"/>
</dbReference>
<dbReference type="SUPFAM" id="SSF53067">
    <property type="entry name" value="Actin-like ATPase domain"/>
    <property type="match status" value="2"/>
</dbReference>
<accession>A0A5D2SL05</accession>
<dbReference type="GO" id="GO:0005524">
    <property type="term" value="F:ATP binding"/>
    <property type="evidence" value="ECO:0007669"/>
    <property type="project" value="UniProtKB-UniRule"/>
</dbReference>
<evidence type="ECO:0000256" key="12">
    <source>
        <dbReference type="ARBA" id="ARBA00022840"/>
    </source>
</evidence>
<dbReference type="InterPro" id="IPR004567">
    <property type="entry name" value="Type_II_PanK"/>
</dbReference>
<evidence type="ECO:0000256" key="10">
    <source>
        <dbReference type="ARBA" id="ARBA00022777"/>
    </source>
</evidence>
<comment type="function">
    <text evidence="19">Catalyzes the phosphorylation of pantothenate the first step in CoA biosynthesis. May play a role in the physiological regulation of the intracellular CoA concentration. Functionally redudant with PANK1. The phosphatase activity shows preference for normal or oxidatively damaged intermediates of 4'-phosphopantetheine, which provides strong indirect evidence that the phosphatase activity pre-empts damage in the CoA pathway. Hydrolyzing excess 4'-phosphopantetheine could constitute a directed overflow mechanism to prevent its oxidation to the S-sulfonate, sulfonate, or other forms. Hydrolyzing 4'-phosphopantetheine sulfonate or S-sulfonate would forestall their conversion to inactive forms of CoA and acyl carrier protein.</text>
</comment>
<dbReference type="FunFam" id="1.20.1700.10:FF:000002">
    <property type="entry name" value="Pantothenate kinase 2"/>
    <property type="match status" value="1"/>
</dbReference>
<dbReference type="GO" id="GO:0016787">
    <property type="term" value="F:hydrolase activity"/>
    <property type="evidence" value="ECO:0007669"/>
    <property type="project" value="UniProtKB-KW"/>
</dbReference>
<name>A0A5D2SL05_GOSMU</name>
<keyword evidence="26" id="KW-1185">Reference proteome</keyword>
<keyword evidence="7 22" id="KW-0808">Transferase</keyword>
<dbReference type="GO" id="GO:0015937">
    <property type="term" value="P:coenzyme A biosynthetic process"/>
    <property type="evidence" value="ECO:0007669"/>
    <property type="project" value="UniProtKB-UniRule"/>
</dbReference>
<evidence type="ECO:0000256" key="11">
    <source>
        <dbReference type="ARBA" id="ARBA00022801"/>
    </source>
</evidence>
<evidence type="ECO:0000256" key="15">
    <source>
        <dbReference type="ARBA" id="ARBA00029312"/>
    </source>
</evidence>
<comment type="catalytic activity">
    <reaction evidence="16">
        <text>(R)-4'-phosphopantetheine sulfonate + H2O = (R)-pantetheine sulfonate + phosphate</text>
        <dbReference type="Rhea" id="RHEA:68336"/>
        <dbReference type="ChEBI" id="CHEBI:15377"/>
        <dbReference type="ChEBI" id="CHEBI:43474"/>
        <dbReference type="ChEBI" id="CHEBI:177300"/>
        <dbReference type="ChEBI" id="CHEBI:177301"/>
    </reaction>
    <physiologicalReaction direction="left-to-right" evidence="16">
        <dbReference type="Rhea" id="RHEA:68337"/>
    </physiologicalReaction>
</comment>
<evidence type="ECO:0000256" key="22">
    <source>
        <dbReference type="PIRNR" id="PIRNR036939"/>
    </source>
</evidence>
<keyword evidence="13 22" id="KW-0173">Coenzyme A biosynthesis</keyword>
<dbReference type="PIRSF" id="PIRSF036939">
    <property type="entry name" value="PanK_long"/>
    <property type="match status" value="1"/>
</dbReference>
<dbReference type="GO" id="GO:0005829">
    <property type="term" value="C:cytosol"/>
    <property type="evidence" value="ECO:0007669"/>
    <property type="project" value="TreeGrafter"/>
</dbReference>
<dbReference type="Gene3D" id="3.40.50.10880">
    <property type="entry name" value="Uncharacterised protein PF01937, DUF89, domain 3"/>
    <property type="match status" value="1"/>
</dbReference>
<evidence type="ECO:0000256" key="9">
    <source>
        <dbReference type="ARBA" id="ARBA00022741"/>
    </source>
</evidence>
<evidence type="ECO:0000259" key="24">
    <source>
        <dbReference type="Pfam" id="PF01937"/>
    </source>
</evidence>
<evidence type="ECO:0000256" key="7">
    <source>
        <dbReference type="ARBA" id="ARBA00022679"/>
    </source>
</evidence>
<evidence type="ECO:0000313" key="26">
    <source>
        <dbReference type="Proteomes" id="UP000323597"/>
    </source>
</evidence>
<evidence type="ECO:0000256" key="6">
    <source>
        <dbReference type="ARBA" id="ARBA00022596"/>
    </source>
</evidence>
<dbReference type="InterPro" id="IPR036075">
    <property type="entry name" value="ARMT-1-like_metal-bd_sf"/>
</dbReference>
<comment type="pathway">
    <text evidence="3 22">Cofactor biosynthesis; coenzyme A biosynthesis; CoA from (R)-pantothenate: step 1/5.</text>
</comment>
<keyword evidence="11" id="KW-0378">Hydrolase</keyword>
<evidence type="ECO:0000256" key="17">
    <source>
        <dbReference type="ARBA" id="ARBA00050986"/>
    </source>
</evidence>
<organism evidence="25 26">
    <name type="scientific">Gossypium mustelinum</name>
    <name type="common">Cotton</name>
    <name type="synonym">Gossypium caicoense</name>
    <dbReference type="NCBI Taxonomy" id="34275"/>
    <lineage>
        <taxon>Eukaryota</taxon>
        <taxon>Viridiplantae</taxon>
        <taxon>Streptophyta</taxon>
        <taxon>Embryophyta</taxon>
        <taxon>Tracheophyta</taxon>
        <taxon>Spermatophyta</taxon>
        <taxon>Magnoliopsida</taxon>
        <taxon>eudicotyledons</taxon>
        <taxon>Gunneridae</taxon>
        <taxon>Pentapetalae</taxon>
        <taxon>rosids</taxon>
        <taxon>malvids</taxon>
        <taxon>Malvales</taxon>
        <taxon>Malvaceae</taxon>
        <taxon>Malvoideae</taxon>
        <taxon>Gossypium</taxon>
    </lineage>
</organism>
<evidence type="ECO:0000256" key="2">
    <source>
        <dbReference type="ARBA" id="ARBA00001967"/>
    </source>
</evidence>
<dbReference type="Pfam" id="PF03630">
    <property type="entry name" value="Fumble"/>
    <property type="match status" value="1"/>
</dbReference>
<dbReference type="FunFam" id="3.30.420.40:FF:000442">
    <property type="entry name" value="Pantothenate kinase 1"/>
    <property type="match status" value="1"/>
</dbReference>
<reference evidence="25 26" key="1">
    <citation type="submission" date="2019-07" db="EMBL/GenBank/DDBJ databases">
        <title>WGS assembly of Gossypium mustelinum.</title>
        <authorList>
            <person name="Chen Z.J."/>
            <person name="Sreedasyam A."/>
            <person name="Ando A."/>
            <person name="Song Q."/>
            <person name="De L."/>
            <person name="Hulse-Kemp A."/>
            <person name="Ding M."/>
            <person name="Ye W."/>
            <person name="Kirkbride R."/>
            <person name="Jenkins J."/>
            <person name="Plott C."/>
            <person name="Lovell J."/>
            <person name="Lin Y.-M."/>
            <person name="Vaughn R."/>
            <person name="Liu B."/>
            <person name="Li W."/>
            <person name="Simpson S."/>
            <person name="Scheffler B."/>
            <person name="Saski C."/>
            <person name="Grover C."/>
            <person name="Hu G."/>
            <person name="Conover J."/>
            <person name="Carlson J."/>
            <person name="Shu S."/>
            <person name="Boston L."/>
            <person name="Williams M."/>
            <person name="Peterson D."/>
            <person name="Mcgee K."/>
            <person name="Jones D."/>
            <person name="Wendel J."/>
            <person name="Stelly D."/>
            <person name="Grimwood J."/>
            <person name="Schmutz J."/>
        </authorList>
    </citation>
    <scope>NUCLEOTIDE SEQUENCE [LARGE SCALE GENOMIC DNA]</scope>
    <source>
        <strain evidence="25">1408120.09</strain>
    </source>
</reference>
<dbReference type="SUPFAM" id="SSF111321">
    <property type="entry name" value="AF1104-like"/>
    <property type="match status" value="1"/>
</dbReference>
<proteinExistence type="inferred from homology"/>
<keyword evidence="10 22" id="KW-0418">Kinase</keyword>
<comment type="catalytic activity">
    <reaction evidence="17">
        <text>(R)-4'-phosphopantothenate + H2O = (R)-pantothenate + phosphate</text>
        <dbReference type="Rhea" id="RHEA:68332"/>
        <dbReference type="ChEBI" id="CHEBI:10986"/>
        <dbReference type="ChEBI" id="CHEBI:15377"/>
        <dbReference type="ChEBI" id="CHEBI:29032"/>
        <dbReference type="ChEBI" id="CHEBI:43474"/>
    </reaction>
    <physiologicalReaction direction="left-to-right" evidence="17">
        <dbReference type="Rhea" id="RHEA:68333"/>
    </physiologicalReaction>
</comment>
<evidence type="ECO:0000256" key="23">
    <source>
        <dbReference type="SAM" id="MobiDB-lite"/>
    </source>
</evidence>
<protein>
    <recommendedName>
        <fullName evidence="21 22">Pantothenate kinase 2</fullName>
        <ecNumber evidence="5 22">2.7.1.33</ecNumber>
    </recommendedName>
</protein>
<evidence type="ECO:0000256" key="20">
    <source>
        <dbReference type="ARBA" id="ARBA00061149"/>
    </source>
</evidence>
<evidence type="ECO:0000256" key="14">
    <source>
        <dbReference type="ARBA" id="ARBA00023211"/>
    </source>
</evidence>
<comment type="cofactor">
    <cofactor evidence="2">
        <name>Ni(2+)</name>
        <dbReference type="ChEBI" id="CHEBI:49786"/>
    </cofactor>
</comment>
<dbReference type="InterPro" id="IPR002791">
    <property type="entry name" value="ARMT1-like_metal-bd"/>
</dbReference>
<evidence type="ECO:0000256" key="8">
    <source>
        <dbReference type="ARBA" id="ARBA00022723"/>
    </source>
</evidence>
<dbReference type="Proteomes" id="UP000323597">
    <property type="component" value="Chromosome D12"/>
</dbReference>